<evidence type="ECO:0000256" key="1">
    <source>
        <dbReference type="ARBA" id="ARBA00023122"/>
    </source>
</evidence>
<dbReference type="EMBL" id="PFIH01000027">
    <property type="protein sequence ID" value="PIX28115.1"/>
    <property type="molecule type" value="Genomic_DNA"/>
</dbReference>
<dbReference type="EMBL" id="PFSX01000042">
    <property type="protein sequence ID" value="PJC01313.1"/>
    <property type="molecule type" value="Genomic_DNA"/>
</dbReference>
<reference evidence="5 15" key="2">
    <citation type="submission" date="2017-09" db="EMBL/GenBank/DDBJ databases">
        <title>Depth-based differentiation of microbial function through sediment-hosted aquifers and enrichment of novel symbionts in the deep terrestrial subsurface.</title>
        <authorList>
            <person name="Probst A.J."/>
            <person name="Ladd B."/>
            <person name="Jarett J.K."/>
            <person name="Geller-Mcgrath D.E."/>
            <person name="Sieber C.M."/>
            <person name="Emerson J.B."/>
            <person name="Anantharaman K."/>
            <person name="Thomas B.C."/>
            <person name="Malmstrom R."/>
            <person name="Stieglmeier M."/>
            <person name="Klingl A."/>
            <person name="Woyke T."/>
            <person name="Ryan C.M."/>
            <person name="Banfield J.F."/>
        </authorList>
    </citation>
    <scope>NUCLEOTIDE SEQUENCE [LARGE SCALE GENOMIC DNA]</scope>
    <source>
        <strain evidence="7">CG02_land_8_20_14_3_00_31_209</strain>
        <strain evidence="6">CG03_land_8_20_14_0_80_31_114</strain>
        <strain evidence="8">CG17_big_fil_post_rev_8_21_14_2_50_31_73</strain>
        <strain evidence="5">CG18_big_fil_WC_8_21_14_2_50_31_19</strain>
        <strain evidence="10">CG_4_10_14_0_8_um_filter_31_133</strain>
        <strain evidence="9">CG_4_8_14_3_um_filter</strain>
        <strain evidence="12">CG_4_9_14_0_8_um_filter_31_21</strain>
        <strain evidence="11">CG_4_9_14_3_um_filter_31_125</strain>
    </source>
</reference>
<dbReference type="PROSITE" id="PS51901">
    <property type="entry name" value="ACP_MB"/>
    <property type="match status" value="1"/>
</dbReference>
<dbReference type="EMBL" id="PCUF01000036">
    <property type="protein sequence ID" value="PIN66438.1"/>
    <property type="molecule type" value="Genomic_DNA"/>
</dbReference>
<accession>A0A2H9P800</accession>
<feature type="domain" description="ACP-type MB" evidence="4">
    <location>
        <begin position="156"/>
        <end position="190"/>
    </location>
</feature>
<dbReference type="AlphaFoldDB" id="A0A2G9LIQ9"/>
<evidence type="ECO:0000313" key="6">
    <source>
        <dbReference type="EMBL" id="PIV13638.1"/>
    </source>
</evidence>
<keyword evidence="1 2" id="KW-0129">CBS domain</keyword>
<dbReference type="Proteomes" id="UP000230713">
    <property type="component" value="Unassembled WGS sequence"/>
</dbReference>
<evidence type="ECO:0000313" key="15">
    <source>
        <dbReference type="Proteomes" id="UP000229789"/>
    </source>
</evidence>
<evidence type="ECO:0000313" key="12">
    <source>
        <dbReference type="EMBL" id="PJC01313.1"/>
    </source>
</evidence>
<accession>A0A2G9LIQ9</accession>
<name>A0A2G9LIQ9_HUBC1</name>
<dbReference type="PANTHER" id="PTHR43080:SF2">
    <property type="entry name" value="CBS DOMAIN-CONTAINING PROTEIN"/>
    <property type="match status" value="1"/>
</dbReference>
<evidence type="ECO:0000313" key="14">
    <source>
        <dbReference type="Proteomes" id="UP000228888"/>
    </source>
</evidence>
<protein>
    <recommendedName>
        <fullName evidence="16">Inosine-5-monophosphate dehydrogenase</fullName>
    </recommendedName>
</protein>
<proteinExistence type="predicted"/>
<evidence type="ECO:0000313" key="10">
    <source>
        <dbReference type="EMBL" id="PIY99641.1"/>
    </source>
</evidence>
<dbReference type="EMBL" id="PETW01000027">
    <property type="protein sequence ID" value="PIV46382.1"/>
    <property type="molecule type" value="Genomic_DNA"/>
</dbReference>
<gene>
    <name evidence="12" type="ORF">CO072_01650</name>
    <name evidence="11" type="ORF">CO124_01590</name>
    <name evidence="7" type="ORF">COS22_01665</name>
    <name evidence="6" type="ORF">COS45_01780</name>
    <name evidence="8" type="ORF">COW47_02420</name>
    <name evidence="5" type="ORF">COW69_02300</name>
    <name evidence="10" type="ORF">COY63_02515</name>
    <name evidence="9" type="ORF">COZ66_01165</name>
</gene>
<dbReference type="Proteomes" id="UP000230477">
    <property type="component" value="Unassembled WGS sequence"/>
</dbReference>
<dbReference type="Proteomes" id="UP000228989">
    <property type="component" value="Unassembled WGS sequence"/>
</dbReference>
<evidence type="ECO:0000313" key="5">
    <source>
        <dbReference type="EMBL" id="PIN66438.1"/>
    </source>
</evidence>
<comment type="caution">
    <text evidence="5">The sequence shown here is derived from an EMBL/GenBank/DDBJ whole genome shotgun (WGS) entry which is preliminary data.</text>
</comment>
<dbReference type="Proteomes" id="UP000231449">
    <property type="component" value="Unassembled WGS sequence"/>
</dbReference>
<dbReference type="Gene3D" id="3.10.580.10">
    <property type="entry name" value="CBS-domain"/>
    <property type="match status" value="1"/>
</dbReference>
<evidence type="ECO:0000313" key="9">
    <source>
        <dbReference type="EMBL" id="PIX28115.1"/>
    </source>
</evidence>
<dbReference type="EMBL" id="PFMG01000067">
    <property type="protein sequence ID" value="PIY99641.1"/>
    <property type="molecule type" value="Genomic_DNA"/>
</dbReference>
<reference evidence="13 14" key="1">
    <citation type="submission" date="2017-09" db="EMBL/GenBank/DDBJ databases">
        <title>Depth-based differentiation of microbial function through sediment-hosted aquifers and enrichment of novel symbionts in the deep terrestrial subsurface.</title>
        <authorList>
            <person name="Probst A.J."/>
            <person name="Ladd B."/>
            <person name="Jarett J.K."/>
            <person name="Geller-Mcgrath D.E."/>
            <person name="Sieber C.M.K."/>
            <person name="Emerson J.B."/>
            <person name="Anantharaman K."/>
            <person name="Thomas B.C."/>
            <person name="Malmstrom R."/>
            <person name="Stieglmeier M."/>
            <person name="Klingl A."/>
            <person name="Woyke T."/>
            <person name="Ryan C.M."/>
            <person name="Banfield J.F."/>
        </authorList>
    </citation>
    <scope>NUCLEOTIDE SEQUENCE [LARGE SCALE GENOMIC DNA]</scope>
</reference>
<feature type="domain" description="CBS" evidence="3">
    <location>
        <begin position="81"/>
        <end position="137"/>
    </location>
</feature>
<dbReference type="SUPFAM" id="SSF54631">
    <property type="entry name" value="CBS-domain pair"/>
    <property type="match status" value="1"/>
</dbReference>
<dbReference type="EMBL" id="PFUW01000026">
    <property type="protein sequence ID" value="PJB03898.1"/>
    <property type="molecule type" value="Genomic_DNA"/>
</dbReference>
<dbReference type="PANTHER" id="PTHR43080">
    <property type="entry name" value="CBS DOMAIN-CONTAINING PROTEIN CBSX3, MITOCHONDRIAL"/>
    <property type="match status" value="1"/>
</dbReference>
<dbReference type="SMART" id="SM00116">
    <property type="entry name" value="CBS"/>
    <property type="match status" value="2"/>
</dbReference>
<feature type="domain" description="CBS" evidence="3">
    <location>
        <begin position="17"/>
        <end position="74"/>
    </location>
</feature>
<evidence type="ECO:0000313" key="11">
    <source>
        <dbReference type="EMBL" id="PJB03898.1"/>
    </source>
</evidence>
<dbReference type="Proteomes" id="UP000228888">
    <property type="component" value="Unassembled WGS sequence"/>
</dbReference>
<dbReference type="Proteomes" id="UP000231232">
    <property type="component" value="Unassembled WGS sequence"/>
</dbReference>
<dbReference type="Proteomes" id="UP000228874">
    <property type="component" value="Unassembled WGS sequence"/>
</dbReference>
<dbReference type="InterPro" id="IPR000644">
    <property type="entry name" value="CBS_dom"/>
</dbReference>
<accession>A0A2H9M796</accession>
<dbReference type="EMBL" id="PEUT01000045">
    <property type="protein sequence ID" value="PIV13638.1"/>
    <property type="molecule type" value="Genomic_DNA"/>
</dbReference>
<sequence length="193" mass="21910">MVNLPFFFHELCVEDIMSYKLISAPVSTSAVDCIKIMKKNRVGTLLIEDTKKNIIGIITESDIISAIPRHNIYVLKAGDIMTKDLITVNLNTTVTEATNLMFKKNVKRFPVEKDKVIVGLITYRDILRTKPEEIIKKREMIKIRGLDRKKGIKNKSIEGYCEECHNLSENLQLVDGVWICEHCVAMKGENGGN</sequence>
<dbReference type="EMBL" id="PFFF01000047">
    <property type="protein sequence ID" value="PIV89526.1"/>
    <property type="molecule type" value="Genomic_DNA"/>
</dbReference>
<dbReference type="PROSITE" id="PS51371">
    <property type="entry name" value="CBS"/>
    <property type="match status" value="2"/>
</dbReference>
<evidence type="ECO:0000313" key="7">
    <source>
        <dbReference type="EMBL" id="PIV46382.1"/>
    </source>
</evidence>
<accession>A0A2H9M3F4</accession>
<accession>A0A2H9QS43</accession>
<dbReference type="InterPro" id="IPR046342">
    <property type="entry name" value="CBS_dom_sf"/>
</dbReference>
<organism evidence="5 15">
    <name type="scientific">Huberarchaeum crystalense</name>
    <dbReference type="NCBI Taxonomy" id="2014257"/>
    <lineage>
        <taxon>Archaea</taxon>
        <taxon>Candidatus Huberarchaeota</taxon>
        <taxon>Candidatus Huberarchaeia</taxon>
        <taxon>Candidatus Huberarchaeales</taxon>
        <taxon>Candidatus Huberarchaeaceae</taxon>
        <taxon>Candidatus Huberarchaeum</taxon>
    </lineage>
</organism>
<evidence type="ECO:0008006" key="16">
    <source>
        <dbReference type="Google" id="ProtNLM"/>
    </source>
</evidence>
<evidence type="ECO:0000259" key="3">
    <source>
        <dbReference type="PROSITE" id="PS51371"/>
    </source>
</evidence>
<evidence type="ECO:0000256" key="2">
    <source>
        <dbReference type="PROSITE-ProRule" id="PRU00703"/>
    </source>
</evidence>
<dbReference type="InterPro" id="IPR051257">
    <property type="entry name" value="Diverse_CBS-Domain"/>
</dbReference>
<accession>A0A2H9RD09</accession>
<accession>A0A2H9N2I9</accession>
<accession>A0A2H9MLW8</accession>
<evidence type="ECO:0000313" key="8">
    <source>
        <dbReference type="EMBL" id="PIV89526.1"/>
    </source>
</evidence>
<evidence type="ECO:0000259" key="4">
    <source>
        <dbReference type="PROSITE" id="PS51901"/>
    </source>
</evidence>
<dbReference type="Proteomes" id="UP000229789">
    <property type="component" value="Unassembled WGS sequence"/>
</dbReference>
<dbReference type="Pfam" id="PF00571">
    <property type="entry name" value="CBS"/>
    <property type="match status" value="2"/>
</dbReference>
<dbReference type="InterPro" id="IPR044065">
    <property type="entry name" value="ACP_MB"/>
</dbReference>
<evidence type="ECO:0000313" key="13">
    <source>
        <dbReference type="Proteomes" id="UP000228874"/>
    </source>
</evidence>